<organism evidence="2 3">
    <name type="scientific">Microdochium trichocladiopsis</name>
    <dbReference type="NCBI Taxonomy" id="1682393"/>
    <lineage>
        <taxon>Eukaryota</taxon>
        <taxon>Fungi</taxon>
        <taxon>Dikarya</taxon>
        <taxon>Ascomycota</taxon>
        <taxon>Pezizomycotina</taxon>
        <taxon>Sordariomycetes</taxon>
        <taxon>Xylariomycetidae</taxon>
        <taxon>Xylariales</taxon>
        <taxon>Microdochiaceae</taxon>
        <taxon>Microdochium</taxon>
    </lineage>
</organism>
<comment type="caution">
    <text evidence="2">The sequence shown here is derived from an EMBL/GenBank/DDBJ whole genome shotgun (WGS) entry which is preliminary data.</text>
</comment>
<dbReference type="Proteomes" id="UP000756346">
    <property type="component" value="Unassembled WGS sequence"/>
</dbReference>
<evidence type="ECO:0008006" key="4">
    <source>
        <dbReference type="Google" id="ProtNLM"/>
    </source>
</evidence>
<accession>A0A9P9BT94</accession>
<dbReference type="OrthoDB" id="5366256at2759"/>
<feature type="compositionally biased region" description="Low complexity" evidence="1">
    <location>
        <begin position="136"/>
        <end position="147"/>
    </location>
</feature>
<evidence type="ECO:0000313" key="2">
    <source>
        <dbReference type="EMBL" id="KAH7029606.1"/>
    </source>
</evidence>
<evidence type="ECO:0000313" key="3">
    <source>
        <dbReference type="Proteomes" id="UP000756346"/>
    </source>
</evidence>
<dbReference type="RefSeq" id="XP_046011894.1">
    <property type="nucleotide sequence ID" value="XM_046158904.1"/>
</dbReference>
<dbReference type="GeneID" id="70188450"/>
<name>A0A9P9BT94_9PEZI</name>
<reference evidence="2" key="1">
    <citation type="journal article" date="2021" name="Nat. Commun.">
        <title>Genetic determinants of endophytism in the Arabidopsis root mycobiome.</title>
        <authorList>
            <person name="Mesny F."/>
            <person name="Miyauchi S."/>
            <person name="Thiergart T."/>
            <person name="Pickel B."/>
            <person name="Atanasova L."/>
            <person name="Karlsson M."/>
            <person name="Huettel B."/>
            <person name="Barry K.W."/>
            <person name="Haridas S."/>
            <person name="Chen C."/>
            <person name="Bauer D."/>
            <person name="Andreopoulos W."/>
            <person name="Pangilinan J."/>
            <person name="LaButti K."/>
            <person name="Riley R."/>
            <person name="Lipzen A."/>
            <person name="Clum A."/>
            <person name="Drula E."/>
            <person name="Henrissat B."/>
            <person name="Kohler A."/>
            <person name="Grigoriev I.V."/>
            <person name="Martin F.M."/>
            <person name="Hacquard S."/>
        </authorList>
    </citation>
    <scope>NUCLEOTIDE SEQUENCE</scope>
    <source>
        <strain evidence="2">MPI-CAGE-CH-0230</strain>
    </source>
</reference>
<dbReference type="AlphaFoldDB" id="A0A9P9BT94"/>
<feature type="compositionally biased region" description="Low complexity" evidence="1">
    <location>
        <begin position="157"/>
        <end position="173"/>
    </location>
</feature>
<gene>
    <name evidence="2" type="ORF">B0I36DRAFT_364124</name>
</gene>
<proteinExistence type="predicted"/>
<keyword evidence="3" id="KW-1185">Reference proteome</keyword>
<evidence type="ECO:0000256" key="1">
    <source>
        <dbReference type="SAM" id="MobiDB-lite"/>
    </source>
</evidence>
<dbReference type="Gene3D" id="3.30.160.60">
    <property type="entry name" value="Classic Zinc Finger"/>
    <property type="match status" value="1"/>
</dbReference>
<feature type="region of interest" description="Disordered" evidence="1">
    <location>
        <begin position="127"/>
        <end position="188"/>
    </location>
</feature>
<dbReference type="EMBL" id="JAGTJQ010000006">
    <property type="protein sequence ID" value="KAH7029606.1"/>
    <property type="molecule type" value="Genomic_DNA"/>
</dbReference>
<sequence>MPSDSGMGFEVSRATYAWPGLDLNADFLDDSLCSVGPWSDAVMTSSSVNLRSITSSPPYTRLTAEECELKRQRDMARRNSKISLRSYRAMSDYRASHSPPLPMHEFNAGPSMAVYTSSQPQLSLLPEPVTTLPGVSTSSCTASPSLSDQQSAIRDNSGYVSSSPPPSYSHSHGALASQYRPPPVQDHHGMMYPVYSPMLQVGGGPLPSAIGTTASEPGHVRVVQARPKQQCWEHGCNGRPFTTLSNLRRHQREKSAQAPKSSCPNCGAEFTRTSARKVHGLHDKCKARKTSP</sequence>
<protein>
    <recommendedName>
        <fullName evidence="4">C2H2-type domain-containing protein</fullName>
    </recommendedName>
</protein>